<reference evidence="4" key="1">
    <citation type="submission" date="2024-06" db="EMBL/GenBank/DDBJ databases">
        <title>Methylostella associata gen. nov., sp. nov., a novel Ancalomicrobiaceae-affiliated facultatively methylotrophic bacteria that feed on methanotrophs of the genus Methylococcus.</title>
        <authorList>
            <person name="Saltykova V."/>
            <person name="Danilova O.V."/>
            <person name="Oshkin I.Y."/>
            <person name="Belova S.E."/>
            <person name="Pimenov N.V."/>
            <person name="Dedysh S.N."/>
        </authorList>
    </citation>
    <scope>NUCLEOTIDE SEQUENCE</scope>
    <source>
        <strain evidence="4">S20</strain>
    </source>
</reference>
<dbReference type="InterPro" id="IPR005631">
    <property type="entry name" value="SDH"/>
</dbReference>
<name>A0AAU7XFH4_9HYPH</name>
<evidence type="ECO:0000256" key="1">
    <source>
        <dbReference type="ARBA" id="ARBA00008571"/>
    </source>
</evidence>
<evidence type="ECO:0000256" key="2">
    <source>
        <dbReference type="ARBA" id="ARBA00019418"/>
    </source>
</evidence>
<dbReference type="PANTHER" id="PTHR12469">
    <property type="entry name" value="PROTEIN EMI5 HOMOLOG, MITOCHONDRIAL"/>
    <property type="match status" value="1"/>
</dbReference>
<keyword evidence="3" id="KW-0143">Chaperone</keyword>
<dbReference type="Pfam" id="PF03937">
    <property type="entry name" value="Sdh5"/>
    <property type="match status" value="1"/>
</dbReference>
<protein>
    <recommendedName>
        <fullName evidence="2">FAD assembly factor SdhE</fullName>
    </recommendedName>
</protein>
<proteinExistence type="inferred from homology"/>
<dbReference type="GO" id="GO:0006099">
    <property type="term" value="P:tricarboxylic acid cycle"/>
    <property type="evidence" value="ECO:0007669"/>
    <property type="project" value="TreeGrafter"/>
</dbReference>
<accession>A0AAU7XFH4</accession>
<dbReference type="Gene3D" id="1.10.150.250">
    <property type="entry name" value="Flavinator of succinate dehydrogenase"/>
    <property type="match status" value="1"/>
</dbReference>
<dbReference type="KEGG" id="mflg:ABS361_08125"/>
<comment type="similarity">
    <text evidence="1">Belongs to the SdhE FAD assembly factor family.</text>
</comment>
<dbReference type="AlphaFoldDB" id="A0AAU7XFH4"/>
<sequence length="99" mass="11060">MTGTTRSTAGLEPRRKKALYRAWHRGTKEMDLVLGPYADAHIGDLSDADLDAFERLLDLPDVDLFGWMTNPATMPTAHATPLVERIRTFHLDGLGQTRP</sequence>
<organism evidence="4">
    <name type="scientific">Methyloraptor flagellatus</name>
    <dbReference type="NCBI Taxonomy" id="3162530"/>
    <lineage>
        <taxon>Bacteria</taxon>
        <taxon>Pseudomonadati</taxon>
        <taxon>Pseudomonadota</taxon>
        <taxon>Alphaproteobacteria</taxon>
        <taxon>Hyphomicrobiales</taxon>
        <taxon>Ancalomicrobiaceae</taxon>
        <taxon>Methyloraptor</taxon>
    </lineage>
</organism>
<dbReference type="SUPFAM" id="SSF109910">
    <property type="entry name" value="YgfY-like"/>
    <property type="match status" value="1"/>
</dbReference>
<dbReference type="InterPro" id="IPR036714">
    <property type="entry name" value="SDH_sf"/>
</dbReference>
<dbReference type="PANTHER" id="PTHR12469:SF2">
    <property type="entry name" value="SUCCINATE DEHYDROGENASE ASSEMBLY FACTOR 2, MITOCHONDRIAL"/>
    <property type="match status" value="1"/>
</dbReference>
<gene>
    <name evidence="4" type="ORF">ABS361_08125</name>
</gene>
<dbReference type="EMBL" id="CP158568">
    <property type="protein sequence ID" value="XBY46182.1"/>
    <property type="molecule type" value="Genomic_DNA"/>
</dbReference>
<evidence type="ECO:0000256" key="3">
    <source>
        <dbReference type="ARBA" id="ARBA00023186"/>
    </source>
</evidence>
<dbReference type="RefSeq" id="WP_407051279.1">
    <property type="nucleotide sequence ID" value="NZ_CP158568.1"/>
</dbReference>
<evidence type="ECO:0000313" key="4">
    <source>
        <dbReference type="EMBL" id="XBY46182.1"/>
    </source>
</evidence>